<dbReference type="Proteomes" id="UP000631418">
    <property type="component" value="Unassembled WGS sequence"/>
</dbReference>
<evidence type="ECO:0000256" key="1">
    <source>
        <dbReference type="SAM" id="Phobius"/>
    </source>
</evidence>
<comment type="caution">
    <text evidence="2">The sequence shown here is derived from an EMBL/GenBank/DDBJ whole genome shotgun (WGS) entry which is preliminary data.</text>
</comment>
<reference evidence="2" key="1">
    <citation type="submission" date="2020-11" db="EMBL/GenBank/DDBJ databases">
        <authorList>
            <person name="Thieme N."/>
            <person name="Liebl W."/>
            <person name="Zverlov V."/>
        </authorList>
    </citation>
    <scope>NUCLEOTIDE SEQUENCE</scope>
    <source>
        <strain evidence="2">NT08</strain>
    </source>
</reference>
<organism evidence="2 3">
    <name type="scientific">Clostridium beijerinckii</name>
    <name type="common">Clostridium MP</name>
    <dbReference type="NCBI Taxonomy" id="1520"/>
    <lineage>
        <taxon>Bacteria</taxon>
        <taxon>Bacillati</taxon>
        <taxon>Bacillota</taxon>
        <taxon>Clostridia</taxon>
        <taxon>Eubacteriales</taxon>
        <taxon>Clostridiaceae</taxon>
        <taxon>Clostridium</taxon>
    </lineage>
</organism>
<proteinExistence type="predicted"/>
<keyword evidence="1" id="KW-0812">Transmembrane</keyword>
<keyword evidence="1" id="KW-1133">Transmembrane helix</keyword>
<feature type="transmembrane region" description="Helical" evidence="1">
    <location>
        <begin position="7"/>
        <end position="29"/>
    </location>
</feature>
<protein>
    <submittedName>
        <fullName evidence="2">Uncharacterized protein</fullName>
    </submittedName>
</protein>
<gene>
    <name evidence="2" type="ORF">IS491_15375</name>
</gene>
<feature type="transmembrane region" description="Helical" evidence="1">
    <location>
        <begin position="41"/>
        <end position="62"/>
    </location>
</feature>
<dbReference type="AlphaFoldDB" id="A0AAE2RU65"/>
<name>A0AAE2RU65_CLOBE</name>
<dbReference type="EMBL" id="JADOEF010000001">
    <property type="protein sequence ID" value="MBF7810022.1"/>
    <property type="molecule type" value="Genomic_DNA"/>
</dbReference>
<dbReference type="OMA" id="RIEIFAY"/>
<sequence length="94" mass="10739">MKTEKIILTLVLVVICILITQIFLAMAVLMLCENTNSRIEIFAYVSSVAPGIILGLFLGKLFELLTGRNFGKMYYRFYSFDKSNNFDNDNKNVD</sequence>
<evidence type="ECO:0000313" key="3">
    <source>
        <dbReference type="Proteomes" id="UP000631418"/>
    </source>
</evidence>
<accession>A0AAE2RU65</accession>
<dbReference type="RefSeq" id="WP_012059390.1">
    <property type="nucleotide sequence ID" value="NZ_CP073279.1"/>
</dbReference>
<evidence type="ECO:0000313" key="2">
    <source>
        <dbReference type="EMBL" id="MBF7810022.1"/>
    </source>
</evidence>
<keyword evidence="1" id="KW-0472">Membrane</keyword>